<keyword evidence="2" id="KW-0732">Signal</keyword>
<dbReference type="AlphaFoldDB" id="W2HN59"/>
<dbReference type="SUPFAM" id="SSF53474">
    <property type="entry name" value="alpha/beta-Hydrolases"/>
    <property type="match status" value="1"/>
</dbReference>
<dbReference type="EMBL" id="KI684033">
    <property type="protein sequence ID" value="ETK96688.1"/>
    <property type="molecule type" value="Genomic_DNA"/>
</dbReference>
<evidence type="ECO:0000313" key="3">
    <source>
        <dbReference type="EMBL" id="ETK96688.1"/>
    </source>
</evidence>
<reference evidence="3" key="1">
    <citation type="submission" date="2013-11" db="EMBL/GenBank/DDBJ databases">
        <title>The Genome Sequence of Phytophthora parasitica CJ02B3.</title>
        <authorList>
            <consortium name="The Broad Institute Genomics Platform"/>
            <person name="Russ C."/>
            <person name="Tyler B."/>
            <person name="Panabieres F."/>
            <person name="Shan W."/>
            <person name="Tripathy S."/>
            <person name="Grunwald N."/>
            <person name="Machado M."/>
            <person name="Johnson C.S."/>
            <person name="Arredondo F."/>
            <person name="Hong C."/>
            <person name="Coffey M."/>
            <person name="Young S.K."/>
            <person name="Zeng Q."/>
            <person name="Gargeya S."/>
            <person name="Fitzgerald M."/>
            <person name="Abouelleil A."/>
            <person name="Alvarado L."/>
            <person name="Chapman S.B."/>
            <person name="Gainer-Dewar J."/>
            <person name="Goldberg J."/>
            <person name="Griggs A."/>
            <person name="Gujja S."/>
            <person name="Hansen M."/>
            <person name="Howarth C."/>
            <person name="Imamovic A."/>
            <person name="Ireland A."/>
            <person name="Larimer J."/>
            <person name="McCowan C."/>
            <person name="Murphy C."/>
            <person name="Pearson M."/>
            <person name="Poon T.W."/>
            <person name="Priest M."/>
            <person name="Roberts A."/>
            <person name="Saif S."/>
            <person name="Shea T."/>
            <person name="Sykes S."/>
            <person name="Wortman J."/>
            <person name="Nusbaum C."/>
            <person name="Birren B."/>
        </authorList>
    </citation>
    <scope>NUCLEOTIDE SEQUENCE [LARGE SCALE GENOMIC DNA]</scope>
    <source>
        <strain evidence="3">CJ02B3</strain>
    </source>
</reference>
<evidence type="ECO:0000256" key="1">
    <source>
        <dbReference type="ARBA" id="ARBA00008645"/>
    </source>
</evidence>
<sequence>MQLHCLLAVVTVGILGHTSAALNGTLPNHPLNGWYPCHDFTFSDTAGSTGQEFSECAVYTAPLCYPGICEPSEFAKPTVDIFVKRLPATVGDAKTAHNVWLLEGGPGYASNKLETRLVELHTLLEGAVNVYTMDHRGTGRSTLLECVAAQITTTGSTLGIKIHPSEVPSCARELQMKYGDLASFSTTSAAMDISSFISKFSNGASSIVYGKSYGTVVVERLMLLNTPTVAGYVLDGVVTTSAASPKYISNWDDDVGEVAEHFMELCEQDSTCGSHFQSANLSVTLQDLITRIDNDPNSTCAALLSNWTDSTFTSPSSVLRKTLSEILKSTKTRTLIPPVVYRLNRCDSNDVEILNQFFTTMNSPPSSEEAPFRSELLFRLIIFSELWQRPSPSTNEMETRFTNASIADGIYEMLPLYCAFSKEKSATCDELRLGNYEGEGIIYQRDQYWGKRVKIPTQASVLLMSGKLDPQTAHKYAEYLLDALDGSNKELITFDYAPHIAVSSNTLYNDATGITRSCGMDLLASYVSNNGDLQHLDRSCMSEMTAFNLTVPIEYVQDYFGTNEAYDGVYDASFSLAEE</sequence>
<dbReference type="Gene3D" id="3.40.50.1820">
    <property type="entry name" value="alpha/beta hydrolase"/>
    <property type="match status" value="1"/>
</dbReference>
<protein>
    <recommendedName>
        <fullName evidence="4">Peptidase S33 tripeptidyl aminopeptidase-like C-terminal domain-containing protein</fullName>
    </recommendedName>
</protein>
<feature type="chain" id="PRO_5004817031" description="Peptidase S33 tripeptidyl aminopeptidase-like C-terminal domain-containing protein" evidence="2">
    <location>
        <begin position="21"/>
        <end position="579"/>
    </location>
</feature>
<feature type="signal peptide" evidence="2">
    <location>
        <begin position="1"/>
        <end position="20"/>
    </location>
</feature>
<comment type="similarity">
    <text evidence="1">Belongs to the AB hydrolase superfamily.</text>
</comment>
<name>W2HN59_PHYNI</name>
<evidence type="ECO:0008006" key="4">
    <source>
        <dbReference type="Google" id="ProtNLM"/>
    </source>
</evidence>
<organism evidence="3">
    <name type="scientific">Phytophthora nicotianae</name>
    <name type="common">Potato buckeye rot agent</name>
    <name type="synonym">Phytophthora parasitica</name>
    <dbReference type="NCBI Taxonomy" id="4792"/>
    <lineage>
        <taxon>Eukaryota</taxon>
        <taxon>Sar</taxon>
        <taxon>Stramenopiles</taxon>
        <taxon>Oomycota</taxon>
        <taxon>Peronosporomycetes</taxon>
        <taxon>Peronosporales</taxon>
        <taxon>Peronosporaceae</taxon>
        <taxon>Phytophthora</taxon>
    </lineage>
</organism>
<evidence type="ECO:0000256" key="2">
    <source>
        <dbReference type="SAM" id="SignalP"/>
    </source>
</evidence>
<dbReference type="InterPro" id="IPR029058">
    <property type="entry name" value="AB_hydrolase_fold"/>
</dbReference>
<gene>
    <name evidence="3" type="ORF">L915_00660</name>
</gene>
<dbReference type="PANTHER" id="PTHR43039">
    <property type="entry name" value="ESTERASE-RELATED"/>
    <property type="match status" value="1"/>
</dbReference>
<accession>W2HN59</accession>
<dbReference type="VEuPathDB" id="FungiDB:PPTG_00599"/>
<proteinExistence type="inferred from homology"/>
<dbReference type="Proteomes" id="UP000053236">
    <property type="component" value="Unassembled WGS sequence"/>
</dbReference>